<feature type="transmembrane region" description="Helical" evidence="4">
    <location>
        <begin position="371"/>
        <end position="390"/>
    </location>
</feature>
<keyword evidence="2 4" id="KW-1133">Transmembrane helix</keyword>
<sequence length="396" mass="42430">MKHWLRFPRNVWVLAGTLSLVMTSIPLMVLISGLLGAKLAANPALATLPLACTIVGTALTTLPAASLVRRRGRRFAGFTGIACSAIGALLGLAATEFSSFISLLSGAAFMGAAMAFFQQFRFAAIESLSDPADAGPAVSMIMLSGIVSAIVGPEFGAWGRHWSGLAQYSGSFLILLLAIVLAAIVFMGFRNPEQLQTQDKGTGRPLSEIVRQPVFLIALASAAIGYAVMSFLMTSTPISMHSHYGHSLHEAKWVIQSHLMAMFLPSLFAGFLLQRLGVITLMLSGCVLYFAVLIIALSGHAVMHYWWALVLLGVGWNFLFLAGTTLLPKAYSGAERFKAQAVNDFSVFSLQAAASLCAGWVLVSFGWQVQVLATLVPVVLLLLISVWALLNRQRLV</sequence>
<evidence type="ECO:0000256" key="2">
    <source>
        <dbReference type="ARBA" id="ARBA00022989"/>
    </source>
</evidence>
<dbReference type="PROSITE" id="PS50850">
    <property type="entry name" value="MFS"/>
    <property type="match status" value="1"/>
</dbReference>
<organism evidence="6 7">
    <name type="scientific">Gilvimarinus gilvus</name>
    <dbReference type="NCBI Taxonomy" id="3058038"/>
    <lineage>
        <taxon>Bacteria</taxon>
        <taxon>Pseudomonadati</taxon>
        <taxon>Pseudomonadota</taxon>
        <taxon>Gammaproteobacteria</taxon>
        <taxon>Cellvibrionales</taxon>
        <taxon>Cellvibrionaceae</taxon>
        <taxon>Gilvimarinus</taxon>
    </lineage>
</organism>
<dbReference type="RefSeq" id="WP_302720947.1">
    <property type="nucleotide sequence ID" value="NZ_JAULRU010000220.1"/>
</dbReference>
<dbReference type="Pfam" id="PF07690">
    <property type="entry name" value="MFS_1"/>
    <property type="match status" value="1"/>
</dbReference>
<reference evidence="6 7" key="1">
    <citation type="submission" date="2023-11" db="EMBL/GenBank/DDBJ databases">
        <title>Gilvimarinus fulvus sp. nov., isolated from the surface of Kelp.</title>
        <authorList>
            <person name="Sun Y.Y."/>
            <person name="Gong Y."/>
            <person name="Du Z.J."/>
        </authorList>
    </citation>
    <scope>NUCLEOTIDE SEQUENCE [LARGE SCALE GENOMIC DNA]</scope>
    <source>
        <strain evidence="6 7">SDUM040013</strain>
    </source>
</reference>
<dbReference type="SUPFAM" id="SSF103473">
    <property type="entry name" value="MFS general substrate transporter"/>
    <property type="match status" value="1"/>
</dbReference>
<dbReference type="PANTHER" id="PTHR23534">
    <property type="entry name" value="MFS PERMEASE"/>
    <property type="match status" value="1"/>
</dbReference>
<feature type="transmembrane region" description="Helical" evidence="4">
    <location>
        <begin position="12"/>
        <end position="35"/>
    </location>
</feature>
<evidence type="ECO:0000256" key="4">
    <source>
        <dbReference type="SAM" id="Phobius"/>
    </source>
</evidence>
<protein>
    <submittedName>
        <fullName evidence="6">MFS transporter</fullName>
    </submittedName>
</protein>
<feature type="transmembrane region" description="Helical" evidence="4">
    <location>
        <begin position="75"/>
        <end position="94"/>
    </location>
</feature>
<dbReference type="Gene3D" id="1.20.1250.20">
    <property type="entry name" value="MFS general substrate transporter like domains"/>
    <property type="match status" value="1"/>
</dbReference>
<dbReference type="InterPro" id="IPR036259">
    <property type="entry name" value="MFS_trans_sf"/>
</dbReference>
<name>A0ABU4S568_9GAMM</name>
<feature type="transmembrane region" description="Helical" evidence="4">
    <location>
        <begin position="170"/>
        <end position="189"/>
    </location>
</feature>
<keyword evidence="1 4" id="KW-0812">Transmembrane</keyword>
<feature type="transmembrane region" description="Helical" evidence="4">
    <location>
        <begin position="137"/>
        <end position="158"/>
    </location>
</feature>
<feature type="transmembrane region" description="Helical" evidence="4">
    <location>
        <begin position="280"/>
        <end position="299"/>
    </location>
</feature>
<feature type="transmembrane region" description="Helical" evidence="4">
    <location>
        <begin position="305"/>
        <end position="327"/>
    </location>
</feature>
<gene>
    <name evidence="6" type="ORF">SCD92_13840</name>
</gene>
<comment type="caution">
    <text evidence="6">The sequence shown here is derived from an EMBL/GenBank/DDBJ whole genome shotgun (WGS) entry which is preliminary data.</text>
</comment>
<dbReference type="PANTHER" id="PTHR23534:SF1">
    <property type="entry name" value="MAJOR FACILITATOR SUPERFAMILY PROTEIN"/>
    <property type="match status" value="1"/>
</dbReference>
<dbReference type="EMBL" id="JAXAFO010000024">
    <property type="protein sequence ID" value="MDX6850449.1"/>
    <property type="molecule type" value="Genomic_DNA"/>
</dbReference>
<feature type="transmembrane region" description="Helical" evidence="4">
    <location>
        <begin position="253"/>
        <end position="273"/>
    </location>
</feature>
<dbReference type="InterPro" id="IPR011701">
    <property type="entry name" value="MFS"/>
</dbReference>
<feature type="transmembrane region" description="Helical" evidence="4">
    <location>
        <begin position="347"/>
        <end position="365"/>
    </location>
</feature>
<evidence type="ECO:0000259" key="5">
    <source>
        <dbReference type="PROSITE" id="PS50850"/>
    </source>
</evidence>
<dbReference type="InterPro" id="IPR020846">
    <property type="entry name" value="MFS_dom"/>
</dbReference>
<accession>A0ABU4S568</accession>
<evidence type="ECO:0000313" key="6">
    <source>
        <dbReference type="EMBL" id="MDX6850449.1"/>
    </source>
</evidence>
<feature type="transmembrane region" description="Helical" evidence="4">
    <location>
        <begin position="47"/>
        <end position="68"/>
    </location>
</feature>
<evidence type="ECO:0000313" key="7">
    <source>
        <dbReference type="Proteomes" id="UP001273505"/>
    </source>
</evidence>
<keyword evidence="7" id="KW-1185">Reference proteome</keyword>
<feature type="domain" description="Major facilitator superfamily (MFS) profile" evidence="5">
    <location>
        <begin position="213"/>
        <end position="396"/>
    </location>
</feature>
<evidence type="ECO:0000256" key="1">
    <source>
        <dbReference type="ARBA" id="ARBA00022692"/>
    </source>
</evidence>
<proteinExistence type="predicted"/>
<feature type="transmembrane region" description="Helical" evidence="4">
    <location>
        <begin position="100"/>
        <end position="117"/>
    </location>
</feature>
<evidence type="ECO:0000256" key="3">
    <source>
        <dbReference type="ARBA" id="ARBA00023136"/>
    </source>
</evidence>
<feature type="transmembrane region" description="Helical" evidence="4">
    <location>
        <begin position="214"/>
        <end position="233"/>
    </location>
</feature>
<dbReference type="Proteomes" id="UP001273505">
    <property type="component" value="Unassembled WGS sequence"/>
</dbReference>
<keyword evidence="3 4" id="KW-0472">Membrane</keyword>